<feature type="signal peptide" evidence="2">
    <location>
        <begin position="1"/>
        <end position="19"/>
    </location>
</feature>
<keyword evidence="1" id="KW-0812">Transmembrane</keyword>
<proteinExistence type="predicted"/>
<sequence>MKRLLALAAGLLISLPSFAHEGHHHGLSDGLLHPLTGLDHLIALSLIGLLASQSGKLKLSLAQSLFALVLAAIVANMGFVPPMLETGLAISLLVMAVLVAKVLPRSAGIASLVVCLVAALHGAAHGNEVPAAADLKLFFAGFISSSVALICSGYFIGKQLQRSQYGEKFTRAIAGVAGAFGLSALIA</sequence>
<keyword evidence="1" id="KW-0472">Membrane</keyword>
<feature type="transmembrane region" description="Helical" evidence="1">
    <location>
        <begin position="137"/>
        <end position="157"/>
    </location>
</feature>
<keyword evidence="2" id="KW-0732">Signal</keyword>
<protein>
    <submittedName>
        <fullName evidence="3">HupE hydrogenase related function</fullName>
    </submittedName>
</protein>
<feature type="chain" id="PRO_5047204051" evidence="2">
    <location>
        <begin position="20"/>
        <end position="187"/>
    </location>
</feature>
<comment type="caution">
    <text evidence="3">The sequence shown here is derived from an EMBL/GenBank/DDBJ whole genome shotgun (WGS) entry which is preliminary data.</text>
</comment>
<feature type="transmembrane region" description="Helical" evidence="1">
    <location>
        <begin position="35"/>
        <end position="52"/>
    </location>
</feature>
<evidence type="ECO:0000256" key="2">
    <source>
        <dbReference type="SAM" id="SignalP"/>
    </source>
</evidence>
<feature type="transmembrane region" description="Helical" evidence="1">
    <location>
        <begin position="83"/>
        <end position="100"/>
    </location>
</feature>
<dbReference type="Pfam" id="PF04955">
    <property type="entry name" value="HupE_UreJ"/>
    <property type="match status" value="1"/>
</dbReference>
<feature type="transmembrane region" description="Helical" evidence="1">
    <location>
        <begin position="59"/>
        <end position="77"/>
    </location>
</feature>
<gene>
    <name evidence="3" type="primary">hupE</name>
    <name evidence="3" type="ORF">GCM10007414_37200</name>
</gene>
<dbReference type="Proteomes" id="UP000651977">
    <property type="component" value="Unassembled WGS sequence"/>
</dbReference>
<organism evidence="3 4">
    <name type="scientific">Agarivorans gilvus</name>
    <dbReference type="NCBI Taxonomy" id="680279"/>
    <lineage>
        <taxon>Bacteria</taxon>
        <taxon>Pseudomonadati</taxon>
        <taxon>Pseudomonadota</taxon>
        <taxon>Gammaproteobacteria</taxon>
        <taxon>Alteromonadales</taxon>
        <taxon>Alteromonadaceae</taxon>
        <taxon>Agarivorans</taxon>
    </lineage>
</organism>
<keyword evidence="1" id="KW-1133">Transmembrane helix</keyword>
<dbReference type="PIRSF" id="PIRSF016919">
    <property type="entry name" value="HupE_UreJ"/>
    <property type="match status" value="1"/>
</dbReference>
<dbReference type="RefSeq" id="WP_055733692.1">
    <property type="nucleotide sequence ID" value="NZ_BMDY01000034.1"/>
</dbReference>
<dbReference type="InterPro" id="IPR007038">
    <property type="entry name" value="HupE_UreJ"/>
</dbReference>
<name>A0ABQ1I661_9ALTE</name>
<evidence type="ECO:0000313" key="3">
    <source>
        <dbReference type="EMBL" id="GGB20343.1"/>
    </source>
</evidence>
<accession>A0ABQ1I661</accession>
<reference evidence="4" key="1">
    <citation type="journal article" date="2019" name="Int. J. Syst. Evol. Microbiol.">
        <title>The Global Catalogue of Microorganisms (GCM) 10K type strain sequencing project: providing services to taxonomists for standard genome sequencing and annotation.</title>
        <authorList>
            <consortium name="The Broad Institute Genomics Platform"/>
            <consortium name="The Broad Institute Genome Sequencing Center for Infectious Disease"/>
            <person name="Wu L."/>
            <person name="Ma J."/>
        </authorList>
    </citation>
    <scope>NUCLEOTIDE SEQUENCE [LARGE SCALE GENOMIC DNA]</scope>
    <source>
        <strain evidence="4">CGMCC 1.10131</strain>
    </source>
</reference>
<keyword evidence="4" id="KW-1185">Reference proteome</keyword>
<feature type="transmembrane region" description="Helical" evidence="1">
    <location>
        <begin position="169"/>
        <end position="186"/>
    </location>
</feature>
<feature type="transmembrane region" description="Helical" evidence="1">
    <location>
        <begin position="107"/>
        <end position="125"/>
    </location>
</feature>
<dbReference type="EMBL" id="BMDY01000034">
    <property type="protein sequence ID" value="GGB20343.1"/>
    <property type="molecule type" value="Genomic_DNA"/>
</dbReference>
<evidence type="ECO:0000256" key="1">
    <source>
        <dbReference type="SAM" id="Phobius"/>
    </source>
</evidence>
<evidence type="ECO:0000313" key="4">
    <source>
        <dbReference type="Proteomes" id="UP000651977"/>
    </source>
</evidence>